<evidence type="ECO:0000313" key="15">
    <source>
        <dbReference type="Proteomes" id="UP000321367"/>
    </source>
</evidence>
<dbReference type="GO" id="GO:0140701">
    <property type="term" value="F:3',3'-cyclic GMP-AMP synthase activity"/>
    <property type="evidence" value="ECO:0007669"/>
    <property type="project" value="InterPro"/>
</dbReference>
<feature type="domain" description="Cyclic GMP-AMP synthase DncV-like nucleotidyltransferase" evidence="13">
    <location>
        <begin position="79"/>
        <end position="155"/>
    </location>
</feature>
<keyword evidence="7" id="KW-0546">Nucleotide metabolism</keyword>
<accession>A0A5C6ZYQ7</accession>
<evidence type="ECO:0000256" key="11">
    <source>
        <dbReference type="ARBA" id="ARBA00048304"/>
    </source>
</evidence>
<comment type="caution">
    <text evidence="14">The sequence shown here is derived from an EMBL/GenBank/DDBJ whole genome shotgun (WGS) entry which is preliminary data.</text>
</comment>
<dbReference type="OrthoDB" id="661552at2"/>
<dbReference type="InterPro" id="IPR048445">
    <property type="entry name" value="DncV-like_NTFase"/>
</dbReference>
<evidence type="ECO:0000256" key="1">
    <source>
        <dbReference type="ARBA" id="ARBA00022679"/>
    </source>
</evidence>
<evidence type="ECO:0000256" key="2">
    <source>
        <dbReference type="ARBA" id="ARBA00022695"/>
    </source>
</evidence>
<evidence type="ECO:0000256" key="12">
    <source>
        <dbReference type="SAM" id="MobiDB-lite"/>
    </source>
</evidence>
<feature type="compositionally biased region" description="Polar residues" evidence="12">
    <location>
        <begin position="338"/>
        <end position="350"/>
    </location>
</feature>
<keyword evidence="5" id="KW-0067">ATP-binding</keyword>
<dbReference type="GO" id="GO:0051607">
    <property type="term" value="P:defense response to virus"/>
    <property type="evidence" value="ECO:0007669"/>
    <property type="project" value="UniProtKB-KW"/>
</dbReference>
<dbReference type="Pfam" id="PF21654">
    <property type="entry name" value="DncV-like_NTFase"/>
    <property type="match status" value="1"/>
</dbReference>
<dbReference type="CDD" id="cd05400">
    <property type="entry name" value="NT_2-5OAS_ClassI-CCAase"/>
    <property type="match status" value="1"/>
</dbReference>
<sequence length="363" mass="41583">MYQVLKIAVGGIVIHQLTKTKPLKINNMANCNKLFLNFNEKLEVTPSKVEKIKTARENIKTKIIEHFKEKSKYNFKGTWIQGSYKMGTMIRTKDDTCDLDLGVYFDEVDPDVTASTVMDQVYKAVENITSTTTSKKGKCIRVIYKGDFHIDLPVYHFNKDEHSHPNLATSNNGWNESDPKDFYIWFNNHPNLRQLKRLVRYLKAWSDNTKGKFPSGLAFSIWAVEHLKSNDRDDIALYEVIKKIKDQIDSTWFLEMPVTPYDDVCRKLTTDQKSNFLDAIADFIDDAKKAIESDNQLESSKLWRKYLGDRFPEGEDEDIDAKEAALRAISKSVLSGTAYSQKSGLISENSEGVKHKPHTNYGG</sequence>
<feature type="region of interest" description="Disordered" evidence="12">
    <location>
        <begin position="338"/>
        <end position="363"/>
    </location>
</feature>
<keyword evidence="9" id="KW-0342">GTP-binding</keyword>
<protein>
    <recommendedName>
        <fullName evidence="10">Cyclic GMP-AMP synthase</fullName>
    </recommendedName>
</protein>
<evidence type="ECO:0000256" key="8">
    <source>
        <dbReference type="ARBA" id="ARBA00023118"/>
    </source>
</evidence>
<dbReference type="GO" id="GO:0046872">
    <property type="term" value="F:metal ion binding"/>
    <property type="evidence" value="ECO:0007669"/>
    <property type="project" value="UniProtKB-KW"/>
</dbReference>
<evidence type="ECO:0000256" key="7">
    <source>
        <dbReference type="ARBA" id="ARBA00023080"/>
    </source>
</evidence>
<dbReference type="EMBL" id="VORY01000001">
    <property type="protein sequence ID" value="TXD95481.1"/>
    <property type="molecule type" value="Genomic_DNA"/>
</dbReference>
<dbReference type="RefSeq" id="WP_146928099.1">
    <property type="nucleotide sequence ID" value="NZ_CBCSHZ010000002.1"/>
</dbReference>
<dbReference type="AlphaFoldDB" id="A0A5C6ZYQ7"/>
<evidence type="ECO:0000313" key="14">
    <source>
        <dbReference type="EMBL" id="TXD95481.1"/>
    </source>
</evidence>
<gene>
    <name evidence="14" type="ORF">ES724_00150</name>
</gene>
<keyword evidence="3" id="KW-0479">Metal-binding</keyword>
<dbReference type="NCBIfam" id="NF041078">
    <property type="entry name" value="cGAS"/>
    <property type="match status" value="1"/>
</dbReference>
<proteinExistence type="predicted"/>
<organism evidence="14 15">
    <name type="scientific">Gillisia hiemivivida</name>
    <dbReference type="NCBI Taxonomy" id="291190"/>
    <lineage>
        <taxon>Bacteria</taxon>
        <taxon>Pseudomonadati</taxon>
        <taxon>Bacteroidota</taxon>
        <taxon>Flavobacteriia</taxon>
        <taxon>Flavobacteriales</taxon>
        <taxon>Flavobacteriaceae</taxon>
        <taxon>Gillisia</taxon>
    </lineage>
</organism>
<keyword evidence="15" id="KW-1185">Reference proteome</keyword>
<dbReference type="InterPro" id="IPR006116">
    <property type="entry name" value="NT_2-5OAS_ClassI-CCAase"/>
</dbReference>
<evidence type="ECO:0000256" key="4">
    <source>
        <dbReference type="ARBA" id="ARBA00022741"/>
    </source>
</evidence>
<keyword evidence="1 14" id="KW-0808">Transferase</keyword>
<name>A0A5C6ZYQ7_9FLAO</name>
<evidence type="ECO:0000256" key="5">
    <source>
        <dbReference type="ARBA" id="ARBA00022840"/>
    </source>
</evidence>
<dbReference type="GO" id="GO:0009117">
    <property type="term" value="P:nucleotide metabolic process"/>
    <property type="evidence" value="ECO:0007669"/>
    <property type="project" value="UniProtKB-KW"/>
</dbReference>
<dbReference type="GO" id="GO:0005524">
    <property type="term" value="F:ATP binding"/>
    <property type="evidence" value="ECO:0007669"/>
    <property type="project" value="UniProtKB-KW"/>
</dbReference>
<keyword evidence="2" id="KW-0548">Nucleotidyltransferase</keyword>
<dbReference type="InterPro" id="IPR047805">
    <property type="entry name" value="GAMP_synthase"/>
</dbReference>
<reference evidence="14 15" key="1">
    <citation type="submission" date="2019-08" db="EMBL/GenBank/DDBJ databases">
        <title>Genome sequence of Gillisia hiemivivida IC154 (type strain).</title>
        <authorList>
            <person name="Bowman J.P."/>
        </authorList>
    </citation>
    <scope>NUCLEOTIDE SEQUENCE [LARGE SCALE GENOMIC DNA]</scope>
    <source>
        <strain evidence="14 15">IC154</strain>
    </source>
</reference>
<dbReference type="GO" id="GO:0005525">
    <property type="term" value="F:GTP binding"/>
    <property type="evidence" value="ECO:0007669"/>
    <property type="project" value="UniProtKB-KW"/>
</dbReference>
<keyword evidence="6" id="KW-0460">Magnesium</keyword>
<evidence type="ECO:0000256" key="3">
    <source>
        <dbReference type="ARBA" id="ARBA00022723"/>
    </source>
</evidence>
<keyword evidence="8" id="KW-0051">Antiviral defense</keyword>
<dbReference type="Proteomes" id="UP000321367">
    <property type="component" value="Unassembled WGS sequence"/>
</dbReference>
<evidence type="ECO:0000256" key="6">
    <source>
        <dbReference type="ARBA" id="ARBA00022842"/>
    </source>
</evidence>
<comment type="catalytic activity">
    <reaction evidence="11">
        <text>GTP + ATP = 3',3'-cGAMP + 2 diphosphate</text>
        <dbReference type="Rhea" id="RHEA:35647"/>
        <dbReference type="ChEBI" id="CHEBI:30616"/>
        <dbReference type="ChEBI" id="CHEBI:33019"/>
        <dbReference type="ChEBI" id="CHEBI:37565"/>
        <dbReference type="ChEBI" id="CHEBI:71501"/>
    </reaction>
    <physiologicalReaction direction="left-to-right" evidence="11">
        <dbReference type="Rhea" id="RHEA:35648"/>
    </physiologicalReaction>
</comment>
<keyword evidence="4" id="KW-0547">Nucleotide-binding</keyword>
<evidence type="ECO:0000256" key="10">
    <source>
        <dbReference type="ARBA" id="ARBA00044145"/>
    </source>
</evidence>
<evidence type="ECO:0000259" key="13">
    <source>
        <dbReference type="Pfam" id="PF21654"/>
    </source>
</evidence>
<evidence type="ECO:0000256" key="9">
    <source>
        <dbReference type="ARBA" id="ARBA00023134"/>
    </source>
</evidence>